<keyword evidence="3" id="KW-1185">Reference proteome</keyword>
<dbReference type="Proteomes" id="UP001454036">
    <property type="component" value="Unassembled WGS sequence"/>
</dbReference>
<reference evidence="2 3" key="1">
    <citation type="submission" date="2024-01" db="EMBL/GenBank/DDBJ databases">
        <title>The complete chloroplast genome sequence of Lithospermum erythrorhizon: insights into the phylogenetic relationship among Boraginaceae species and the maternal lineages of purple gromwells.</title>
        <authorList>
            <person name="Okada T."/>
            <person name="Watanabe K."/>
        </authorList>
    </citation>
    <scope>NUCLEOTIDE SEQUENCE [LARGE SCALE GENOMIC DNA]</scope>
</reference>
<organism evidence="2 3">
    <name type="scientific">Lithospermum erythrorhizon</name>
    <name type="common">Purple gromwell</name>
    <name type="synonym">Lithospermum officinale var. erythrorhizon</name>
    <dbReference type="NCBI Taxonomy" id="34254"/>
    <lineage>
        <taxon>Eukaryota</taxon>
        <taxon>Viridiplantae</taxon>
        <taxon>Streptophyta</taxon>
        <taxon>Embryophyta</taxon>
        <taxon>Tracheophyta</taxon>
        <taxon>Spermatophyta</taxon>
        <taxon>Magnoliopsida</taxon>
        <taxon>eudicotyledons</taxon>
        <taxon>Gunneridae</taxon>
        <taxon>Pentapetalae</taxon>
        <taxon>asterids</taxon>
        <taxon>lamiids</taxon>
        <taxon>Boraginales</taxon>
        <taxon>Boraginaceae</taxon>
        <taxon>Boraginoideae</taxon>
        <taxon>Lithospermeae</taxon>
        <taxon>Lithospermum</taxon>
    </lineage>
</organism>
<evidence type="ECO:0000313" key="3">
    <source>
        <dbReference type="Proteomes" id="UP001454036"/>
    </source>
</evidence>
<feature type="region of interest" description="Disordered" evidence="1">
    <location>
        <begin position="125"/>
        <end position="151"/>
    </location>
</feature>
<gene>
    <name evidence="2" type="ORF">LIER_09135</name>
</gene>
<accession>A0AAV3PIH3</accession>
<dbReference type="EMBL" id="BAABME010001532">
    <property type="protein sequence ID" value="GAA0150125.1"/>
    <property type="molecule type" value="Genomic_DNA"/>
</dbReference>
<evidence type="ECO:0000313" key="2">
    <source>
        <dbReference type="EMBL" id="GAA0150125.1"/>
    </source>
</evidence>
<dbReference type="AlphaFoldDB" id="A0AAV3PIH3"/>
<protein>
    <submittedName>
        <fullName evidence="2">Uncharacterized protein</fullName>
    </submittedName>
</protein>
<sequence>MSSYFPPIYGMSYQENIPYMSHGQQPPPYGYSGGMQEPSIGITNYPGYCTQEIPEVVRDDSFEHHVVEPPTTQGVRGSRTYNSWSIEHNKLLLNGWLKYTNDSITGTSQTSSTFWDAITAFVNQNSPHGPERSSKQFSGWSEDVSHGSENLRSRHEYKEAMYVTPLYQLSQEVQSELETQNTRTKKKNYVHRDRHEAHNRLFKEYFADDATFTEDQFRRRFA</sequence>
<comment type="caution">
    <text evidence="2">The sequence shown here is derived from an EMBL/GenBank/DDBJ whole genome shotgun (WGS) entry which is preliminary data.</text>
</comment>
<proteinExistence type="predicted"/>
<dbReference type="PANTHER" id="PTHR47150:SF5">
    <property type="entry name" value="OS07G0546750 PROTEIN"/>
    <property type="match status" value="1"/>
</dbReference>
<evidence type="ECO:0000256" key="1">
    <source>
        <dbReference type="SAM" id="MobiDB-lite"/>
    </source>
</evidence>
<name>A0AAV3PIH3_LITER</name>
<dbReference type="PANTHER" id="PTHR47150">
    <property type="entry name" value="OS12G0169200 PROTEIN"/>
    <property type="match status" value="1"/>
</dbReference>